<dbReference type="AlphaFoldDB" id="A0A3A1Y7Q6"/>
<proteinExistence type="predicted"/>
<keyword evidence="1" id="KW-0175">Coiled coil</keyword>
<dbReference type="EMBL" id="NRHC01000011">
    <property type="protein sequence ID" value="RIY34333.1"/>
    <property type="molecule type" value="Genomic_DNA"/>
</dbReference>
<dbReference type="Proteomes" id="UP000265691">
    <property type="component" value="Unassembled WGS sequence"/>
</dbReference>
<reference evidence="2 3" key="1">
    <citation type="submission" date="2017-08" db="EMBL/GenBank/DDBJ databases">
        <title>Reclassification of Bisgaard taxon 37 and 44.</title>
        <authorList>
            <person name="Christensen H."/>
        </authorList>
    </citation>
    <scope>NUCLEOTIDE SEQUENCE [LARGE SCALE GENOMIC DNA]</scope>
    <source>
        <strain evidence="2 3">B96_3</strain>
    </source>
</reference>
<feature type="coiled-coil region" evidence="1">
    <location>
        <begin position="9"/>
        <end position="55"/>
    </location>
</feature>
<sequence>MSENGYLQLKISEKAYAQLKARRQKLEDDRELLTIEEAEERLQAYREIYNMYKRDVDELDPNHENRKLRKLLYVFKGFFKTLDERLSVDNSHVHSIAEEGGGTIEFVGINSIVAQFNSASDDLDHEIERINGVRSKRRRGKFLKAVKR</sequence>
<name>A0A3A1Y7Q6_9GAMM</name>
<accession>A0A3A1Y7Q6</accession>
<keyword evidence="3" id="KW-1185">Reference proteome</keyword>
<evidence type="ECO:0000256" key="1">
    <source>
        <dbReference type="SAM" id="Coils"/>
    </source>
</evidence>
<organism evidence="2 3">
    <name type="scientific">Psittacicella hinzii</name>
    <dbReference type="NCBI Taxonomy" id="2028575"/>
    <lineage>
        <taxon>Bacteria</taxon>
        <taxon>Pseudomonadati</taxon>
        <taxon>Pseudomonadota</taxon>
        <taxon>Gammaproteobacteria</taxon>
        <taxon>Pasteurellales</taxon>
        <taxon>Psittacicellaceae</taxon>
        <taxon>Psittacicella</taxon>
    </lineage>
</organism>
<evidence type="ECO:0000313" key="2">
    <source>
        <dbReference type="EMBL" id="RIY34333.1"/>
    </source>
</evidence>
<protein>
    <submittedName>
        <fullName evidence="2">Uncharacterized protein</fullName>
    </submittedName>
</protein>
<evidence type="ECO:0000313" key="3">
    <source>
        <dbReference type="Proteomes" id="UP000265691"/>
    </source>
</evidence>
<comment type="caution">
    <text evidence="2">The sequence shown here is derived from an EMBL/GenBank/DDBJ whole genome shotgun (WGS) entry which is preliminary data.</text>
</comment>
<gene>
    <name evidence="2" type="ORF">CKF54_00910</name>
</gene>